<name>A0ABV3N3D9_9GAMM</name>
<reference evidence="2 3" key="1">
    <citation type="submission" date="2024-07" db="EMBL/GenBank/DDBJ databases">
        <authorList>
            <person name="Dulla G.F.J."/>
            <person name="Delorm J.G."/>
        </authorList>
    </citation>
    <scope>NUCLEOTIDE SEQUENCE [LARGE SCALE GENOMIC DNA]</scope>
    <source>
        <strain evidence="2 3">JGD 233</strain>
    </source>
</reference>
<accession>A0ABV3N3D9</accession>
<proteinExistence type="predicted"/>
<dbReference type="EMBL" id="JBFKZN010000007">
    <property type="protein sequence ID" value="MEW5290332.1"/>
    <property type="molecule type" value="Genomic_DNA"/>
</dbReference>
<evidence type="ECO:0000256" key="1">
    <source>
        <dbReference type="SAM" id="MobiDB-lite"/>
    </source>
</evidence>
<feature type="non-terminal residue" evidence="2">
    <location>
        <position position="71"/>
    </location>
</feature>
<keyword evidence="3" id="KW-1185">Reference proteome</keyword>
<sequence>MRYMLFNNPEQAENLKRHVVVILRNKNGITTCSGLSNAYNMQRDSVGVTDELSRGKASARSRAEWTDVHEH</sequence>
<evidence type="ECO:0000313" key="2">
    <source>
        <dbReference type="EMBL" id="MEW5290332.1"/>
    </source>
</evidence>
<organism evidence="2 3">
    <name type="scientific">Erwinia papayae</name>
    <dbReference type="NCBI Taxonomy" id="206499"/>
    <lineage>
        <taxon>Bacteria</taxon>
        <taxon>Pseudomonadati</taxon>
        <taxon>Pseudomonadota</taxon>
        <taxon>Gammaproteobacteria</taxon>
        <taxon>Enterobacterales</taxon>
        <taxon>Erwiniaceae</taxon>
        <taxon>Erwinia</taxon>
    </lineage>
</organism>
<protein>
    <submittedName>
        <fullName evidence="2">Uncharacterized protein</fullName>
    </submittedName>
</protein>
<feature type="region of interest" description="Disordered" evidence="1">
    <location>
        <begin position="50"/>
        <end position="71"/>
    </location>
</feature>
<dbReference type="Proteomes" id="UP001554567">
    <property type="component" value="Unassembled WGS sequence"/>
</dbReference>
<feature type="compositionally biased region" description="Basic and acidic residues" evidence="1">
    <location>
        <begin position="61"/>
        <end position="71"/>
    </location>
</feature>
<evidence type="ECO:0000313" key="3">
    <source>
        <dbReference type="Proteomes" id="UP001554567"/>
    </source>
</evidence>
<gene>
    <name evidence="2" type="ORF">ABW286_14265</name>
</gene>
<comment type="caution">
    <text evidence="2">The sequence shown here is derived from an EMBL/GenBank/DDBJ whole genome shotgun (WGS) entry which is preliminary data.</text>
</comment>
<dbReference type="RefSeq" id="WP_367167888.1">
    <property type="nucleotide sequence ID" value="NZ_JBFKZN010000007.1"/>
</dbReference>